<dbReference type="InterPro" id="IPR002864">
    <property type="entry name" value="Acyl-ACP_thioesterase_NHD"/>
</dbReference>
<dbReference type="Proteomes" id="UP000231658">
    <property type="component" value="Unassembled WGS sequence"/>
</dbReference>
<comment type="similarity">
    <text evidence="1">Belongs to the acyl-ACP thioesterase family.</text>
</comment>
<evidence type="ECO:0000256" key="3">
    <source>
        <dbReference type="ARBA" id="ARBA00022801"/>
    </source>
</evidence>
<keyword evidence="2" id="KW-0444">Lipid biosynthesis</keyword>
<dbReference type="Gene3D" id="3.10.129.10">
    <property type="entry name" value="Hotdog Thioesterase"/>
    <property type="match status" value="1"/>
</dbReference>
<keyword evidence="11" id="KW-1185">Reference proteome</keyword>
<evidence type="ECO:0000313" key="10">
    <source>
        <dbReference type="EMBL" id="SCA57396.1"/>
    </source>
</evidence>
<evidence type="ECO:0000256" key="5">
    <source>
        <dbReference type="ARBA" id="ARBA00022946"/>
    </source>
</evidence>
<dbReference type="OrthoDB" id="9801517at2"/>
<dbReference type="GO" id="GO:0016297">
    <property type="term" value="F:fatty acyl-[ACP] hydrolase activity"/>
    <property type="evidence" value="ECO:0007669"/>
    <property type="project" value="InterPro"/>
</dbReference>
<evidence type="ECO:0000256" key="6">
    <source>
        <dbReference type="ARBA" id="ARBA00023098"/>
    </source>
</evidence>
<dbReference type="InterPro" id="IPR049427">
    <property type="entry name" value="Acyl-ACP_TE_C"/>
</dbReference>
<dbReference type="STRING" id="1867952.MTBPR1_50152"/>
<dbReference type="Pfam" id="PF20791">
    <property type="entry name" value="Acyl-ACP_TE_C"/>
    <property type="match status" value="1"/>
</dbReference>
<evidence type="ECO:0000259" key="8">
    <source>
        <dbReference type="Pfam" id="PF01643"/>
    </source>
</evidence>
<dbReference type="AlphaFoldDB" id="A0A1C3RJF2"/>
<protein>
    <submittedName>
        <fullName evidence="10">Putative Acyl-ACP thioesterase</fullName>
    </submittedName>
</protein>
<keyword evidence="3" id="KW-0378">Hydrolase</keyword>
<dbReference type="InterPro" id="IPR045023">
    <property type="entry name" value="FATA/B"/>
</dbReference>
<keyword evidence="6" id="KW-0443">Lipid metabolism</keyword>
<reference evidence="10 11" key="1">
    <citation type="submission" date="2016-07" db="EMBL/GenBank/DDBJ databases">
        <authorList>
            <person name="Lefevre C.T."/>
        </authorList>
    </citation>
    <scope>NUCLEOTIDE SEQUENCE [LARGE SCALE GENOMIC DNA]</scope>
    <source>
        <strain evidence="10">PR1</strain>
    </source>
</reference>
<evidence type="ECO:0000259" key="9">
    <source>
        <dbReference type="Pfam" id="PF20791"/>
    </source>
</evidence>
<name>A0A1C3RJF2_9PROT</name>
<dbReference type="Pfam" id="PF01643">
    <property type="entry name" value="Acyl-ACP_TE"/>
    <property type="match status" value="1"/>
</dbReference>
<keyword evidence="4" id="KW-0276">Fatty acid metabolism</keyword>
<dbReference type="InterPro" id="IPR029069">
    <property type="entry name" value="HotDog_dom_sf"/>
</dbReference>
<accession>A0A1C3RJF2</accession>
<dbReference type="GO" id="GO:0000036">
    <property type="term" value="F:acyl carrier activity"/>
    <property type="evidence" value="ECO:0007669"/>
    <property type="project" value="TreeGrafter"/>
</dbReference>
<dbReference type="PANTHER" id="PTHR31727">
    <property type="entry name" value="OLEOYL-ACYL CARRIER PROTEIN THIOESTERASE 1, CHLOROPLASTIC"/>
    <property type="match status" value="1"/>
</dbReference>
<evidence type="ECO:0000256" key="4">
    <source>
        <dbReference type="ARBA" id="ARBA00022832"/>
    </source>
</evidence>
<sequence>MIDWAKVDSAVAPPTLGQEIYHVRISEICPNGLFSICSMAEYLQESAFRNSSLLNLGMEALNGTSLAWVLARLAIFVRHYPHKGDAVAVETWYAGINGKFGNRFYRFRDENNMVIATALSTFALFDLNERKIAEWPEFVQARMPEAGPKPLDFQRRTIEKPLLGIPREPFKPRLGDIDLYNHVNNTKLIEWALSAATENVRHPFQPSALDIVFRNECTLDDSVQAEVEQLSEHDSCVLLSSYGQKELIRAHITR</sequence>
<evidence type="ECO:0000313" key="11">
    <source>
        <dbReference type="Proteomes" id="UP000231658"/>
    </source>
</evidence>
<evidence type="ECO:0000256" key="2">
    <source>
        <dbReference type="ARBA" id="ARBA00022516"/>
    </source>
</evidence>
<keyword evidence="5" id="KW-0809">Transit peptide</keyword>
<organism evidence="10 11">
    <name type="scientific">Candidatus Terasakiella magnetica</name>
    <dbReference type="NCBI Taxonomy" id="1867952"/>
    <lineage>
        <taxon>Bacteria</taxon>
        <taxon>Pseudomonadati</taxon>
        <taxon>Pseudomonadota</taxon>
        <taxon>Alphaproteobacteria</taxon>
        <taxon>Rhodospirillales</taxon>
        <taxon>Terasakiellaceae</taxon>
        <taxon>Terasakiella</taxon>
    </lineage>
</organism>
<keyword evidence="7" id="KW-0275">Fatty acid biosynthesis</keyword>
<proteinExistence type="inferred from homology"/>
<dbReference type="RefSeq" id="WP_069189427.1">
    <property type="nucleotide sequence ID" value="NZ_FLYE01000044.1"/>
</dbReference>
<feature type="domain" description="Acyl-ACP thioesterase N-terminal hotdog" evidence="8">
    <location>
        <begin position="19"/>
        <end position="136"/>
    </location>
</feature>
<gene>
    <name evidence="10" type="ORF">MTBPR1_50152</name>
</gene>
<dbReference type="PANTHER" id="PTHR31727:SF6">
    <property type="entry name" value="OLEOYL-ACYL CARRIER PROTEIN THIOESTERASE 1, CHLOROPLASTIC"/>
    <property type="match status" value="1"/>
</dbReference>
<dbReference type="EMBL" id="FLYE01000044">
    <property type="protein sequence ID" value="SCA57396.1"/>
    <property type="molecule type" value="Genomic_DNA"/>
</dbReference>
<dbReference type="CDD" id="cd00586">
    <property type="entry name" value="4HBT"/>
    <property type="match status" value="1"/>
</dbReference>
<evidence type="ECO:0000256" key="7">
    <source>
        <dbReference type="ARBA" id="ARBA00023160"/>
    </source>
</evidence>
<evidence type="ECO:0000256" key="1">
    <source>
        <dbReference type="ARBA" id="ARBA00006500"/>
    </source>
</evidence>
<feature type="domain" description="Acyl-ACP thioesterase-like C-terminal" evidence="9">
    <location>
        <begin position="168"/>
        <end position="236"/>
    </location>
</feature>
<dbReference type="SUPFAM" id="SSF54637">
    <property type="entry name" value="Thioesterase/thiol ester dehydrase-isomerase"/>
    <property type="match status" value="2"/>
</dbReference>